<comment type="caution">
    <text evidence="1">The sequence shown here is derived from an EMBL/GenBank/DDBJ whole genome shotgun (WGS) entry which is preliminary data.</text>
</comment>
<gene>
    <name evidence="1" type="ORF">CGZ93_05870</name>
</gene>
<dbReference type="EMBL" id="NMVQ01000007">
    <property type="protein sequence ID" value="OYO23469.1"/>
    <property type="molecule type" value="Genomic_DNA"/>
</dbReference>
<name>A0A255H7D0_9ACTN</name>
<dbReference type="Proteomes" id="UP000216311">
    <property type="component" value="Unassembled WGS sequence"/>
</dbReference>
<accession>A0A255H7D0</accession>
<dbReference type="OrthoDB" id="5143202at2"/>
<evidence type="ECO:0000313" key="1">
    <source>
        <dbReference type="EMBL" id="OYO23469.1"/>
    </source>
</evidence>
<proteinExistence type="predicted"/>
<dbReference type="AlphaFoldDB" id="A0A255H7D0"/>
<evidence type="ECO:0000313" key="2">
    <source>
        <dbReference type="Proteomes" id="UP000216311"/>
    </source>
</evidence>
<keyword evidence="2" id="KW-1185">Reference proteome</keyword>
<protein>
    <recommendedName>
        <fullName evidence="3">Transcriptional regulator, AbiEi antitoxin, Type IV TA system</fullName>
    </recommendedName>
</protein>
<sequence length="305" mass="33959">MPIIRREYLDRGHSPTELAASVRRGQLVRLRRGGYAEPNPLATPEQRHRELPELTLPSLGSGSVLSHATAGVLHGLWLPANQLRRVHVCRDGKGGASVTRHLHVHRPDPESSTVPVPDGELRMTDLLGTTVALLRQLPIADAVGVADSALRQGLDPDELLAAIAARKRIPGNRLARRAAEFADPLSESRGESWSRWQMCQLGIAAPGLQHEVRTNHGEHVARCDFWWQKLGLVGEFDGAVKYGRLLKPRQSVQDVVLAEKHREEAIRRQGLWVVRWTWSEVRSDKFGEIISSAMRNAPRVQNRSA</sequence>
<evidence type="ECO:0008006" key="3">
    <source>
        <dbReference type="Google" id="ProtNLM"/>
    </source>
</evidence>
<organism evidence="1 2">
    <name type="scientific">Enemella dayhoffiae</name>
    <dbReference type="NCBI Taxonomy" id="2016507"/>
    <lineage>
        <taxon>Bacteria</taxon>
        <taxon>Bacillati</taxon>
        <taxon>Actinomycetota</taxon>
        <taxon>Actinomycetes</taxon>
        <taxon>Propionibacteriales</taxon>
        <taxon>Propionibacteriaceae</taxon>
        <taxon>Enemella</taxon>
    </lineage>
</organism>
<dbReference type="RefSeq" id="WP_094363227.1">
    <property type="nucleotide sequence ID" value="NZ_NMVQ01000007.1"/>
</dbReference>
<reference evidence="1 2" key="1">
    <citation type="submission" date="2017-07" db="EMBL/GenBank/DDBJ databases">
        <title>Draft whole genome sequences of clinical Proprionibacteriaceae strains.</title>
        <authorList>
            <person name="Bernier A.-M."/>
            <person name="Bernard K."/>
            <person name="Domingo M.-C."/>
        </authorList>
    </citation>
    <scope>NUCLEOTIDE SEQUENCE [LARGE SCALE GENOMIC DNA]</scope>
    <source>
        <strain evidence="1 2">NML 130396</strain>
    </source>
</reference>